<dbReference type="EMBL" id="HACA01031973">
    <property type="protein sequence ID" value="CDW49334.1"/>
    <property type="molecule type" value="Transcribed_RNA"/>
</dbReference>
<sequence length="47" mass="5671">QNQNKSNFAQIDFKNFNYDKSWPYVLANFCYKNVFDQSHRSTPPLRV</sequence>
<evidence type="ECO:0000313" key="1">
    <source>
        <dbReference type="EMBL" id="CDW49334.1"/>
    </source>
</evidence>
<protein>
    <submittedName>
        <fullName evidence="1">Uncharacterized protein</fullName>
    </submittedName>
</protein>
<organism evidence="1">
    <name type="scientific">Lepeophtheirus salmonis</name>
    <name type="common">Salmon louse</name>
    <name type="synonym">Caligus salmonis</name>
    <dbReference type="NCBI Taxonomy" id="72036"/>
    <lineage>
        <taxon>Eukaryota</taxon>
        <taxon>Metazoa</taxon>
        <taxon>Ecdysozoa</taxon>
        <taxon>Arthropoda</taxon>
        <taxon>Crustacea</taxon>
        <taxon>Multicrustacea</taxon>
        <taxon>Hexanauplia</taxon>
        <taxon>Copepoda</taxon>
        <taxon>Siphonostomatoida</taxon>
        <taxon>Caligidae</taxon>
        <taxon>Lepeophtheirus</taxon>
    </lineage>
</organism>
<dbReference type="AlphaFoldDB" id="A0A0K2VFW1"/>
<proteinExistence type="predicted"/>
<reference evidence="1" key="1">
    <citation type="submission" date="2014-05" db="EMBL/GenBank/DDBJ databases">
        <authorList>
            <person name="Chronopoulou M."/>
        </authorList>
    </citation>
    <scope>NUCLEOTIDE SEQUENCE</scope>
    <source>
        <tissue evidence="1">Whole organism</tissue>
    </source>
</reference>
<feature type="non-terminal residue" evidence="1">
    <location>
        <position position="1"/>
    </location>
</feature>
<accession>A0A0K2VFW1</accession>
<name>A0A0K2VFW1_LEPSM</name>